<keyword evidence="1" id="KW-1003">Cell membrane</keyword>
<dbReference type="InterPro" id="IPR050490">
    <property type="entry name" value="Bact_solute-bd_prot1"/>
</dbReference>
<evidence type="ECO:0000256" key="1">
    <source>
        <dbReference type="ARBA" id="ARBA00022475"/>
    </source>
</evidence>
<proteinExistence type="predicted"/>
<protein>
    <submittedName>
        <fullName evidence="8">Extracellular solute-binding protein</fullName>
    </submittedName>
</protein>
<dbReference type="PROSITE" id="PS51257">
    <property type="entry name" value="PROKAR_LIPOPROTEIN"/>
    <property type="match status" value="1"/>
</dbReference>
<evidence type="ECO:0000256" key="4">
    <source>
        <dbReference type="ARBA" id="ARBA00023139"/>
    </source>
</evidence>
<evidence type="ECO:0000313" key="8">
    <source>
        <dbReference type="EMBL" id="QJD86429.1"/>
    </source>
</evidence>
<dbReference type="KEGG" id="cheb:HH215_26860"/>
<evidence type="ECO:0000256" key="5">
    <source>
        <dbReference type="ARBA" id="ARBA00023288"/>
    </source>
</evidence>
<dbReference type="Pfam" id="PF01547">
    <property type="entry name" value="SBP_bac_1"/>
    <property type="match status" value="1"/>
</dbReference>
<keyword evidence="3" id="KW-0472">Membrane</keyword>
<evidence type="ECO:0000256" key="2">
    <source>
        <dbReference type="ARBA" id="ARBA00022729"/>
    </source>
</evidence>
<organism evidence="8 9">
    <name type="scientific">Cohnella herbarum</name>
    <dbReference type="NCBI Taxonomy" id="2728023"/>
    <lineage>
        <taxon>Bacteria</taxon>
        <taxon>Bacillati</taxon>
        <taxon>Bacillota</taxon>
        <taxon>Bacilli</taxon>
        <taxon>Bacillales</taxon>
        <taxon>Paenibacillaceae</taxon>
        <taxon>Cohnella</taxon>
    </lineage>
</organism>
<dbReference type="PANTHER" id="PTHR43649">
    <property type="entry name" value="ARABINOSE-BINDING PROTEIN-RELATED"/>
    <property type="match status" value="1"/>
</dbReference>
<evidence type="ECO:0000256" key="6">
    <source>
        <dbReference type="SAM" id="MobiDB-lite"/>
    </source>
</evidence>
<feature type="compositionally biased region" description="Low complexity" evidence="6">
    <location>
        <begin position="22"/>
        <end position="45"/>
    </location>
</feature>
<evidence type="ECO:0000256" key="3">
    <source>
        <dbReference type="ARBA" id="ARBA00023136"/>
    </source>
</evidence>
<dbReference type="InterPro" id="IPR006059">
    <property type="entry name" value="SBP"/>
</dbReference>
<reference evidence="8 9" key="1">
    <citation type="submission" date="2020-04" db="EMBL/GenBank/DDBJ databases">
        <title>Genome sequencing of novel species.</title>
        <authorList>
            <person name="Heo J."/>
            <person name="Kim S.-J."/>
            <person name="Kim J.-S."/>
            <person name="Hong S.-B."/>
            <person name="Kwon S.-W."/>
        </authorList>
    </citation>
    <scope>NUCLEOTIDE SEQUENCE [LARGE SCALE GENOMIC DNA]</scope>
    <source>
        <strain evidence="8 9">MFER-1</strain>
    </source>
</reference>
<keyword evidence="9" id="KW-1185">Reference proteome</keyword>
<dbReference type="AlphaFoldDB" id="A0A7Z2VNZ1"/>
<dbReference type="Proteomes" id="UP000502248">
    <property type="component" value="Chromosome"/>
</dbReference>
<evidence type="ECO:0000256" key="7">
    <source>
        <dbReference type="SAM" id="SignalP"/>
    </source>
</evidence>
<name>A0A7Z2VNZ1_9BACL</name>
<feature type="region of interest" description="Disordered" evidence="6">
    <location>
        <begin position="22"/>
        <end position="51"/>
    </location>
</feature>
<dbReference type="Gene3D" id="3.40.190.10">
    <property type="entry name" value="Periplasmic binding protein-like II"/>
    <property type="match status" value="2"/>
</dbReference>
<sequence>MKSKMLLSVLAASMVLLTACGSNSNEPANSPASSSTGSPATSEASQPPEEKKAVTVSMMTAQGKYKEQYKLWVDKLKAEENITLDIQVVPDDQYETLIKTKIATDEVPDIFMHNASVGEYQIVKADTKMVDLSNEPWVSRLANPEIIKSADGKIYALPQESSSFYAALYYNKKVFADLGLQEPATYADFLNILETVKTKGNGITPIFMSNKDTWTTQIFVTAAFPQALAEKGQETWGNLLTNKVKWADIPEFKQALTDYQDLFRKGYVNKDHVTATFDNAKEALASGKAAMMLNGEWTVGDLLSKNQMKPEDIGAFPIPYMDKQLMATGAYVQGFFIPKAAKNVEDAKRVLNLISQPAYMDLVFAAHPGSPGFTDVNGGEVHPAVKGLFDNYIATNKYVSQLNDPMGIAGPIFGDLWKLYVDMAVDGGKTPDEVVAAWDKIYTDFMKQKEQPGF</sequence>
<gene>
    <name evidence="8" type="ORF">HH215_26860</name>
</gene>
<keyword evidence="2 7" id="KW-0732">Signal</keyword>
<dbReference type="RefSeq" id="WP_169282678.1">
    <property type="nucleotide sequence ID" value="NZ_CP051680.1"/>
</dbReference>
<accession>A0A7Z2VNZ1</accession>
<evidence type="ECO:0000313" key="9">
    <source>
        <dbReference type="Proteomes" id="UP000502248"/>
    </source>
</evidence>
<feature type="signal peptide" evidence="7">
    <location>
        <begin position="1"/>
        <end position="24"/>
    </location>
</feature>
<feature type="chain" id="PRO_5039707969" evidence="7">
    <location>
        <begin position="25"/>
        <end position="454"/>
    </location>
</feature>
<keyword evidence="4" id="KW-0564">Palmitate</keyword>
<dbReference type="PANTHER" id="PTHR43649:SF33">
    <property type="entry name" value="POLYGALACTURONAN_RHAMNOGALACTURONAN-BINDING PROTEIN YTCQ"/>
    <property type="match status" value="1"/>
</dbReference>
<keyword evidence="5" id="KW-0449">Lipoprotein</keyword>
<dbReference type="SUPFAM" id="SSF53850">
    <property type="entry name" value="Periplasmic binding protein-like II"/>
    <property type="match status" value="1"/>
</dbReference>
<dbReference type="EMBL" id="CP051680">
    <property type="protein sequence ID" value="QJD86429.1"/>
    <property type="molecule type" value="Genomic_DNA"/>
</dbReference>